<proteinExistence type="inferred from homology"/>
<dbReference type="GO" id="GO:0015031">
    <property type="term" value="P:protein transport"/>
    <property type="evidence" value="ECO:0007669"/>
    <property type="project" value="TreeGrafter"/>
</dbReference>
<organism evidence="4 5">
    <name type="scientific">Diatraea saccharalis</name>
    <name type="common">sugarcane borer</name>
    <dbReference type="NCBI Taxonomy" id="40085"/>
    <lineage>
        <taxon>Eukaryota</taxon>
        <taxon>Metazoa</taxon>
        <taxon>Ecdysozoa</taxon>
        <taxon>Arthropoda</taxon>
        <taxon>Hexapoda</taxon>
        <taxon>Insecta</taxon>
        <taxon>Pterygota</taxon>
        <taxon>Neoptera</taxon>
        <taxon>Endopterygota</taxon>
        <taxon>Lepidoptera</taxon>
        <taxon>Glossata</taxon>
        <taxon>Ditrysia</taxon>
        <taxon>Pyraloidea</taxon>
        <taxon>Crambidae</taxon>
        <taxon>Crambinae</taxon>
        <taxon>Diatraea</taxon>
    </lineage>
</organism>
<dbReference type="PANTHER" id="PTHR11188">
    <property type="entry name" value="ARRESTIN DOMAIN CONTAINING PROTEIN"/>
    <property type="match status" value="1"/>
</dbReference>
<accession>A0A9N9WCZ8</accession>
<reference evidence="4" key="1">
    <citation type="submission" date="2021-12" db="EMBL/GenBank/DDBJ databases">
        <authorList>
            <person name="King R."/>
        </authorList>
    </citation>
    <scope>NUCLEOTIDE SEQUENCE</scope>
</reference>
<dbReference type="AlphaFoldDB" id="A0A9N9WCZ8"/>
<dbReference type="Proteomes" id="UP001153714">
    <property type="component" value="Chromosome 14"/>
</dbReference>
<dbReference type="PANTHER" id="PTHR11188:SF17">
    <property type="entry name" value="FI21816P1"/>
    <property type="match status" value="1"/>
</dbReference>
<dbReference type="OrthoDB" id="2333384at2759"/>
<dbReference type="EMBL" id="OU893345">
    <property type="protein sequence ID" value="CAG9785807.1"/>
    <property type="molecule type" value="Genomic_DNA"/>
</dbReference>
<dbReference type="SUPFAM" id="SSF81296">
    <property type="entry name" value="E set domains"/>
    <property type="match status" value="2"/>
</dbReference>
<feature type="domain" description="Arrestin C-terminal-like" evidence="3">
    <location>
        <begin position="178"/>
        <end position="307"/>
    </location>
</feature>
<protein>
    <recommendedName>
        <fullName evidence="3">Arrestin C-terminal-like domain-containing protein</fullName>
    </recommendedName>
</protein>
<evidence type="ECO:0000313" key="4">
    <source>
        <dbReference type="EMBL" id="CAG9785807.1"/>
    </source>
</evidence>
<evidence type="ECO:0000259" key="3">
    <source>
        <dbReference type="SMART" id="SM01017"/>
    </source>
</evidence>
<sequence>MAVHCQFSVNEPRCKVFTPGSAICGTMRYEFDEETIVRKISVSLEGFGRLQVNEGVGYGYNEDSVSDCNLEDIFYSEDIIDFSAEGTPYLTGQYGTTFNFWLPENIPPSLHYCTNDLNLGIFCEITYFLRIRFHVGGFAEFQKTFEKEIKVAPSVMPRLPTLPMVYGEKKTFFHLCKRNNFIYLKACVKNSIINPGQRVQICYEVENQSSTTVQAIKIKLVEMYMFSLNENDTIKFYVDVEGTDSKTAMIKSGDIKEYSLEIDIEPSLHSVDYSKIVSRNYAVIIIISLPIPYKNMMLEIPIQIGKCSRSQLDPHFYCVSNNGRESPPSYGESTT</sequence>
<dbReference type="Gene3D" id="2.60.40.640">
    <property type="match status" value="2"/>
</dbReference>
<dbReference type="Pfam" id="PF00339">
    <property type="entry name" value="Arrestin_N"/>
    <property type="match status" value="1"/>
</dbReference>
<evidence type="ECO:0000313" key="5">
    <source>
        <dbReference type="Proteomes" id="UP001153714"/>
    </source>
</evidence>
<reference evidence="4" key="2">
    <citation type="submission" date="2022-10" db="EMBL/GenBank/DDBJ databases">
        <authorList>
            <consortium name="ENA_rothamsted_submissions"/>
            <consortium name="culmorum"/>
            <person name="King R."/>
        </authorList>
    </citation>
    <scope>NUCLEOTIDE SEQUENCE</scope>
</reference>
<keyword evidence="5" id="KW-1185">Reference proteome</keyword>
<gene>
    <name evidence="4" type="ORF">DIATSA_LOCUS3815</name>
</gene>
<dbReference type="InterPro" id="IPR014752">
    <property type="entry name" value="Arrestin-like_C"/>
</dbReference>
<evidence type="ECO:0000256" key="1">
    <source>
        <dbReference type="ARBA" id="ARBA00005298"/>
    </source>
</evidence>
<dbReference type="InterPro" id="IPR050357">
    <property type="entry name" value="Arrestin_domain-protein"/>
</dbReference>
<keyword evidence="2" id="KW-0716">Sensory transduction</keyword>
<dbReference type="InterPro" id="IPR014756">
    <property type="entry name" value="Ig_E-set"/>
</dbReference>
<dbReference type="SMART" id="SM01017">
    <property type="entry name" value="Arrestin_C"/>
    <property type="match status" value="1"/>
</dbReference>
<comment type="similarity">
    <text evidence="1">Belongs to the arrestin family.</text>
</comment>
<name>A0A9N9WCZ8_9NEOP</name>
<dbReference type="GO" id="GO:0005737">
    <property type="term" value="C:cytoplasm"/>
    <property type="evidence" value="ECO:0007669"/>
    <property type="project" value="TreeGrafter"/>
</dbReference>
<evidence type="ECO:0000256" key="2">
    <source>
        <dbReference type="ARBA" id="ARBA00022606"/>
    </source>
</evidence>
<dbReference type="Pfam" id="PF02752">
    <property type="entry name" value="Arrestin_C"/>
    <property type="match status" value="1"/>
</dbReference>
<dbReference type="InterPro" id="IPR011021">
    <property type="entry name" value="Arrestin-like_N"/>
</dbReference>
<dbReference type="InterPro" id="IPR011022">
    <property type="entry name" value="Arrestin_C-like"/>
</dbReference>